<evidence type="ECO:0000313" key="2">
    <source>
        <dbReference type="EMBL" id="KAJ3690611.1"/>
    </source>
</evidence>
<comment type="caution">
    <text evidence="2">The sequence shown here is derived from an EMBL/GenBank/DDBJ whole genome shotgun (WGS) entry which is preliminary data.</text>
</comment>
<organism evidence="2 3">
    <name type="scientific">Rhynchospora tenuis</name>
    <dbReference type="NCBI Taxonomy" id="198213"/>
    <lineage>
        <taxon>Eukaryota</taxon>
        <taxon>Viridiplantae</taxon>
        <taxon>Streptophyta</taxon>
        <taxon>Embryophyta</taxon>
        <taxon>Tracheophyta</taxon>
        <taxon>Spermatophyta</taxon>
        <taxon>Magnoliopsida</taxon>
        <taxon>Liliopsida</taxon>
        <taxon>Poales</taxon>
        <taxon>Cyperaceae</taxon>
        <taxon>Cyperoideae</taxon>
        <taxon>Rhynchosporeae</taxon>
        <taxon>Rhynchospora</taxon>
    </lineage>
</organism>
<dbReference type="EMBL" id="JAMRDG010000002">
    <property type="protein sequence ID" value="KAJ3690611.1"/>
    <property type="molecule type" value="Genomic_DNA"/>
</dbReference>
<dbReference type="Pfam" id="PF24980">
    <property type="entry name" value="LSU"/>
    <property type="match status" value="1"/>
</dbReference>
<feature type="coiled-coil region" evidence="1">
    <location>
        <begin position="8"/>
        <end position="70"/>
    </location>
</feature>
<dbReference type="GO" id="GO:0098869">
    <property type="term" value="P:cellular oxidant detoxification"/>
    <property type="evidence" value="ECO:0007669"/>
    <property type="project" value="InterPro"/>
</dbReference>
<keyword evidence="1" id="KW-0175">Coiled coil</keyword>
<sequence>MAIKATKSIEAEAELDYLRRRNVELEKELSENKERECALMADLERTNKRLSLAEEAEERLCVQLGELEAEAIEQVHMYRHHIKALSEQLELAKKVLMRSGLTAINGASLVVGDL</sequence>
<evidence type="ECO:0000256" key="1">
    <source>
        <dbReference type="SAM" id="Coils"/>
    </source>
</evidence>
<dbReference type="Proteomes" id="UP001210211">
    <property type="component" value="Unassembled WGS sequence"/>
</dbReference>
<accession>A0AAD5ZBR2</accession>
<reference evidence="2 3" key="1">
    <citation type="journal article" date="2022" name="Cell">
        <title>Repeat-based holocentromeres influence genome architecture and karyotype evolution.</title>
        <authorList>
            <person name="Hofstatter P.G."/>
            <person name="Thangavel G."/>
            <person name="Lux T."/>
            <person name="Neumann P."/>
            <person name="Vondrak T."/>
            <person name="Novak P."/>
            <person name="Zhang M."/>
            <person name="Costa L."/>
            <person name="Castellani M."/>
            <person name="Scott A."/>
            <person name="Toegelov H."/>
            <person name="Fuchs J."/>
            <person name="Mata-Sucre Y."/>
            <person name="Dias Y."/>
            <person name="Vanzela A.L.L."/>
            <person name="Huettel B."/>
            <person name="Almeida C.C.S."/>
            <person name="Simkova H."/>
            <person name="Souza G."/>
            <person name="Pedrosa-Harand A."/>
            <person name="Macas J."/>
            <person name="Mayer K.F.X."/>
            <person name="Houben A."/>
            <person name="Marques A."/>
        </authorList>
    </citation>
    <scope>NUCLEOTIDE SEQUENCE [LARGE SCALE GENOMIC DNA]</scope>
    <source>
        <strain evidence="2">RhyTen1mFocal</strain>
    </source>
</reference>
<dbReference type="AlphaFoldDB" id="A0AAD5ZBR2"/>
<proteinExistence type="predicted"/>
<name>A0AAD5ZBR2_9POAL</name>
<dbReference type="PANTHER" id="PTHR34283">
    <property type="entry name" value="PROTEIN RESPONSE TO LOW SULFUR 1"/>
    <property type="match status" value="1"/>
</dbReference>
<evidence type="ECO:0000313" key="3">
    <source>
        <dbReference type="Proteomes" id="UP001210211"/>
    </source>
</evidence>
<keyword evidence="3" id="KW-1185">Reference proteome</keyword>
<dbReference type="PANTHER" id="PTHR34283:SF1">
    <property type="entry name" value="PROTEIN RESPONSE TO LOW SULFUR 1"/>
    <property type="match status" value="1"/>
</dbReference>
<gene>
    <name evidence="2" type="ORF">LUZ61_019775</name>
</gene>
<dbReference type="InterPro" id="IPR039282">
    <property type="entry name" value="LSU"/>
</dbReference>
<protein>
    <submittedName>
        <fullName evidence="2">Uncharacterized protein</fullName>
    </submittedName>
</protein>